<dbReference type="GeneID" id="23463256"/>
<reference evidence="1 2" key="1">
    <citation type="journal article" date="2015" name="Parasitol. Res.">
        <title>Viruses in close associations with free-living amoebae.</title>
        <authorList>
            <person name="Scheid P."/>
        </authorList>
    </citation>
    <scope>NUCLEOTIDE SEQUENCE [LARGE SCALE GENOMIC DNA]</scope>
    <source>
        <strain evidence="1">KlaHel</strain>
    </source>
</reference>
<dbReference type="KEGG" id="vg:23463256"/>
<evidence type="ECO:0000313" key="1">
    <source>
        <dbReference type="EMBL" id="AJF98339.1"/>
    </source>
</evidence>
<organism evidence="1 2">
    <name type="scientific">Pandoravirus inopinatum</name>
    <dbReference type="NCBI Taxonomy" id="1605721"/>
    <lineage>
        <taxon>Viruses</taxon>
        <taxon>Pandoravirus</taxon>
    </lineage>
</organism>
<evidence type="ECO:0000313" key="2">
    <source>
        <dbReference type="Proteomes" id="UP000202511"/>
    </source>
</evidence>
<accession>A0A0B5J401</accession>
<sequence length="707" mass="76065">MRVIGLVPFFRHCSHLCAVVVQFFFFSVHLFVGTPTTTTTAVVVATTTNIAAMARVLATLDNDCLVHVLGFLPMRDYMALALANKASAHFLVDDGVLRTTWGPRVGIAGRFDPEFGPHQCVPAADDPQIAWTVPRSWRAAAWLLDACRHAIATLAHLVAINALSDAQRPNAIDAIEPPPHEPYVLRVHRDVAGSEKFRSWLAIWELRWCASLDARAGAAMGVLADMLAPFLALTRIAAVVPLSPKVARDLDRRLGAGFYGTEAYRAFGHDRAPQPTDSIVAHVDQSIPFWGSSMNITALVVMAFSRASEVRGALSATVDSRSGTMRAFFDTVDDWNGLRGGDIAEAHTDTWRDAIAYIMIRQRHVYNAAGDSAFYDTLEDLVPRARRRRAASLSVWCRDAIGEFASSHGGDADEDQQPWSDVGALDGANLRFFFENMATSSASAILARVADGGAPLVPDLTGLPHGRVFTTGTAAAASIALWDAIVYKDVNMALSNMSRALEEHTHNNVDFDAIVLADAVAAWNKRQPTHVGHSQHARMTRARLALLLWATAGGVAGMRRLSCLMGSRTSLGHLLSVDACRDLVFVITDAAMSAVRALGAACKSHYTYDHSTLSTYGHASMFAHIPPRLVPRASLACVNVRGPQAKLRLAVATMAATADALTWCLGSEADLDAGVAHHVRGALAHVTATHAYVLTLLAPASCPPSAV</sequence>
<dbReference type="Proteomes" id="UP000202511">
    <property type="component" value="Segment"/>
</dbReference>
<proteinExistence type="predicted"/>
<protein>
    <submittedName>
        <fullName evidence="1">Uncharacterized protein</fullName>
    </submittedName>
</protein>
<dbReference type="RefSeq" id="YP_009120574.1">
    <property type="nucleotide sequence ID" value="NC_026440.1"/>
</dbReference>
<dbReference type="EMBL" id="KP136319">
    <property type="protein sequence ID" value="AJF98339.1"/>
    <property type="molecule type" value="Genomic_DNA"/>
</dbReference>
<name>A0A0B5J401_9VIRU</name>